<dbReference type="AlphaFoldDB" id="A0A1F5P582"/>
<evidence type="ECO:0000256" key="3">
    <source>
        <dbReference type="ARBA" id="ARBA00023274"/>
    </source>
</evidence>
<comment type="similarity">
    <text evidence="1 5">Belongs to the universal ribosomal protein uL29 family.</text>
</comment>
<proteinExistence type="inferred from homology"/>
<sequence length="68" mass="8347">MKSTEYLKELRAMDEKGLRARLQELNEKLRDLSFKTRGDEIRDMHEFRKMRKAIARVQTFIRQKTIKY</sequence>
<dbReference type="GO" id="GO:0005840">
    <property type="term" value="C:ribosome"/>
    <property type="evidence" value="ECO:0007669"/>
    <property type="project" value="UniProtKB-KW"/>
</dbReference>
<dbReference type="Pfam" id="PF00831">
    <property type="entry name" value="Ribosomal_L29"/>
    <property type="match status" value="1"/>
</dbReference>
<dbReference type="STRING" id="1817832.A3J48_02950"/>
<evidence type="ECO:0000256" key="1">
    <source>
        <dbReference type="ARBA" id="ARBA00009254"/>
    </source>
</evidence>
<evidence type="ECO:0000313" key="6">
    <source>
        <dbReference type="EMBL" id="OGE85107.1"/>
    </source>
</evidence>
<dbReference type="InterPro" id="IPR001854">
    <property type="entry name" value="Ribosomal_uL29"/>
</dbReference>
<reference evidence="6 7" key="1">
    <citation type="journal article" date="2016" name="Nat. Commun.">
        <title>Thousands of microbial genomes shed light on interconnected biogeochemical processes in an aquifer system.</title>
        <authorList>
            <person name="Anantharaman K."/>
            <person name="Brown C.T."/>
            <person name="Hug L.A."/>
            <person name="Sharon I."/>
            <person name="Castelle C.J."/>
            <person name="Probst A.J."/>
            <person name="Thomas B.C."/>
            <person name="Singh A."/>
            <person name="Wilkins M.J."/>
            <person name="Karaoz U."/>
            <person name="Brodie E.L."/>
            <person name="Williams K.H."/>
            <person name="Hubbard S.S."/>
            <person name="Banfield J.F."/>
        </authorList>
    </citation>
    <scope>NUCLEOTIDE SEQUENCE [LARGE SCALE GENOMIC DNA]</scope>
</reference>
<gene>
    <name evidence="5" type="primary">rpmC</name>
    <name evidence="6" type="ORF">A3J48_02950</name>
</gene>
<dbReference type="GO" id="GO:0003735">
    <property type="term" value="F:structural constituent of ribosome"/>
    <property type="evidence" value="ECO:0007669"/>
    <property type="project" value="InterPro"/>
</dbReference>
<dbReference type="EMBL" id="MFES01000027">
    <property type="protein sequence ID" value="OGE85107.1"/>
    <property type="molecule type" value="Genomic_DNA"/>
</dbReference>
<keyword evidence="3 5" id="KW-0687">Ribonucleoprotein</keyword>
<keyword evidence="2 5" id="KW-0689">Ribosomal protein</keyword>
<evidence type="ECO:0000256" key="2">
    <source>
        <dbReference type="ARBA" id="ARBA00022980"/>
    </source>
</evidence>
<dbReference type="SUPFAM" id="SSF46561">
    <property type="entry name" value="Ribosomal protein L29 (L29p)"/>
    <property type="match status" value="1"/>
</dbReference>
<dbReference type="NCBIfam" id="TIGR00012">
    <property type="entry name" value="L29"/>
    <property type="match status" value="1"/>
</dbReference>
<accession>A0A1F5P582</accession>
<protein>
    <recommendedName>
        <fullName evidence="4 5">Large ribosomal subunit protein uL29</fullName>
    </recommendedName>
</protein>
<name>A0A1F5P582_9BACT</name>
<evidence type="ECO:0000256" key="4">
    <source>
        <dbReference type="ARBA" id="ARBA00035204"/>
    </source>
</evidence>
<evidence type="ECO:0000256" key="5">
    <source>
        <dbReference type="HAMAP-Rule" id="MF_00374"/>
    </source>
</evidence>
<organism evidence="6 7">
    <name type="scientific">Candidatus Doudnabacteria bacterium RIFCSPHIGHO2_02_FULL_46_11</name>
    <dbReference type="NCBI Taxonomy" id="1817832"/>
    <lineage>
        <taxon>Bacteria</taxon>
        <taxon>Candidatus Doudnaibacteriota</taxon>
    </lineage>
</organism>
<dbReference type="InterPro" id="IPR036049">
    <property type="entry name" value="Ribosomal_uL29_sf"/>
</dbReference>
<comment type="caution">
    <text evidence="6">The sequence shown here is derived from an EMBL/GenBank/DDBJ whole genome shotgun (WGS) entry which is preliminary data.</text>
</comment>
<dbReference type="Proteomes" id="UP000176786">
    <property type="component" value="Unassembled WGS sequence"/>
</dbReference>
<dbReference type="GO" id="GO:1990904">
    <property type="term" value="C:ribonucleoprotein complex"/>
    <property type="evidence" value="ECO:0007669"/>
    <property type="project" value="UniProtKB-KW"/>
</dbReference>
<dbReference type="GO" id="GO:0006412">
    <property type="term" value="P:translation"/>
    <property type="evidence" value="ECO:0007669"/>
    <property type="project" value="UniProtKB-UniRule"/>
</dbReference>
<evidence type="ECO:0000313" key="7">
    <source>
        <dbReference type="Proteomes" id="UP000176786"/>
    </source>
</evidence>
<dbReference type="Gene3D" id="1.10.287.310">
    <property type="match status" value="1"/>
</dbReference>
<dbReference type="HAMAP" id="MF_00374">
    <property type="entry name" value="Ribosomal_uL29"/>
    <property type="match status" value="1"/>
</dbReference>